<dbReference type="AlphaFoldDB" id="A0A7W4PEQ0"/>
<proteinExistence type="predicted"/>
<dbReference type="InterPro" id="IPR006076">
    <property type="entry name" value="FAD-dep_OxRdtase"/>
</dbReference>
<comment type="caution">
    <text evidence="3">The sequence shown here is derived from an EMBL/GenBank/DDBJ whole genome shotgun (WGS) entry which is preliminary data.</text>
</comment>
<evidence type="ECO:0000313" key="3">
    <source>
        <dbReference type="EMBL" id="MBB2190800.1"/>
    </source>
</evidence>
<evidence type="ECO:0000256" key="1">
    <source>
        <dbReference type="ARBA" id="ARBA00023002"/>
    </source>
</evidence>
<dbReference type="PANTHER" id="PTHR13847:SF287">
    <property type="entry name" value="FAD-DEPENDENT OXIDOREDUCTASE DOMAIN-CONTAINING PROTEIN 1"/>
    <property type="match status" value="1"/>
</dbReference>
<dbReference type="EMBL" id="JABEQF010000009">
    <property type="protein sequence ID" value="MBB2190800.1"/>
    <property type="molecule type" value="Genomic_DNA"/>
</dbReference>
<keyword evidence="4" id="KW-1185">Reference proteome</keyword>
<evidence type="ECO:0000313" key="4">
    <source>
        <dbReference type="Proteomes" id="UP000555756"/>
    </source>
</evidence>
<dbReference type="GO" id="GO:0016491">
    <property type="term" value="F:oxidoreductase activity"/>
    <property type="evidence" value="ECO:0007669"/>
    <property type="project" value="UniProtKB-KW"/>
</dbReference>
<reference evidence="3 4" key="1">
    <citation type="submission" date="2020-04" db="EMBL/GenBank/DDBJ databases">
        <title>Description of novel Gluconacetobacter.</title>
        <authorList>
            <person name="Sombolestani A."/>
        </authorList>
    </citation>
    <scope>NUCLEOTIDE SEQUENCE [LARGE SCALE GENOMIC DNA]</scope>
    <source>
        <strain evidence="3 4">LMG 21311</strain>
    </source>
</reference>
<dbReference type="GO" id="GO:0005737">
    <property type="term" value="C:cytoplasm"/>
    <property type="evidence" value="ECO:0007669"/>
    <property type="project" value="TreeGrafter"/>
</dbReference>
<sequence length="384" mass="40371">MPDIVVVGAGIMGLAAAYELVSVGCSVTVFDTYARAAMASGWTLGGVRQSGRDAAELPLARAAVALWSDLGERLDASIGYRQDGNLRVARTVEEMEIIRRLVDSQRASGLDLRLLDTGQVRDIAPAVSDAVLGASFCPTDGYADPLATCQAYLSAARRQGADYRPGTTVERIECRDGRVQGVWANGTFVPASHVIVAAGLQGNALLAPLNLAVPINPHMVSVLRGMPGRQILSQVIGVANADCAGRQEPDGRFRVTSGVLPWHGVLSGGTRPVVPTPASSFGRIVERFTTVVPSFADALIEECWSGLIDLTPDALPVIDAPPEIDGLVIAMGFSGHGFCLGPVVGQVLRDLVIGNGRQWTLDPFRHGRFEGTTGDAGASLTLHG</sequence>
<accession>A0A7W4PEQ0</accession>
<feature type="domain" description="FAD dependent oxidoreductase" evidence="2">
    <location>
        <begin position="3"/>
        <end position="351"/>
    </location>
</feature>
<dbReference type="Gene3D" id="3.50.50.60">
    <property type="entry name" value="FAD/NAD(P)-binding domain"/>
    <property type="match status" value="1"/>
</dbReference>
<dbReference type="SUPFAM" id="SSF51905">
    <property type="entry name" value="FAD/NAD(P)-binding domain"/>
    <property type="match status" value="1"/>
</dbReference>
<evidence type="ECO:0000259" key="2">
    <source>
        <dbReference type="Pfam" id="PF01266"/>
    </source>
</evidence>
<dbReference type="Gene3D" id="3.30.9.10">
    <property type="entry name" value="D-Amino Acid Oxidase, subunit A, domain 2"/>
    <property type="match status" value="1"/>
</dbReference>
<gene>
    <name evidence="3" type="ORF">HLH34_12655</name>
</gene>
<dbReference type="Proteomes" id="UP000555756">
    <property type="component" value="Unassembled WGS sequence"/>
</dbReference>
<dbReference type="Pfam" id="PF01266">
    <property type="entry name" value="DAO"/>
    <property type="match status" value="1"/>
</dbReference>
<dbReference type="PANTHER" id="PTHR13847">
    <property type="entry name" value="SARCOSINE DEHYDROGENASE-RELATED"/>
    <property type="match status" value="1"/>
</dbReference>
<name>A0A7W4PEQ0_9PROT</name>
<dbReference type="RefSeq" id="WP_183119944.1">
    <property type="nucleotide sequence ID" value="NZ_JABEQF010000009.1"/>
</dbReference>
<organism evidence="3 4">
    <name type="scientific">Gluconacetobacter azotocaptans</name>
    <dbReference type="NCBI Taxonomy" id="142834"/>
    <lineage>
        <taxon>Bacteria</taxon>
        <taxon>Pseudomonadati</taxon>
        <taxon>Pseudomonadota</taxon>
        <taxon>Alphaproteobacteria</taxon>
        <taxon>Acetobacterales</taxon>
        <taxon>Acetobacteraceae</taxon>
        <taxon>Gluconacetobacter</taxon>
    </lineage>
</organism>
<protein>
    <submittedName>
        <fullName evidence="3">FAD-binding oxidoreductase</fullName>
    </submittedName>
</protein>
<dbReference type="InterPro" id="IPR036188">
    <property type="entry name" value="FAD/NAD-bd_sf"/>
</dbReference>
<keyword evidence="1" id="KW-0560">Oxidoreductase</keyword>